<dbReference type="RefSeq" id="WP_284392057.1">
    <property type="nucleotide sequence ID" value="NZ_BSNK01000002.1"/>
</dbReference>
<dbReference type="SUPFAM" id="SSF158472">
    <property type="entry name" value="HAMP domain-like"/>
    <property type="match status" value="1"/>
</dbReference>
<evidence type="ECO:0000259" key="11">
    <source>
        <dbReference type="PROSITE" id="PS50885"/>
    </source>
</evidence>
<dbReference type="SMART" id="SM00388">
    <property type="entry name" value="HisKA"/>
    <property type="match status" value="1"/>
</dbReference>
<dbReference type="InterPro" id="IPR004358">
    <property type="entry name" value="Sig_transdc_His_kin-like_C"/>
</dbReference>
<dbReference type="InterPro" id="IPR001789">
    <property type="entry name" value="Sig_transdc_resp-reg_receiver"/>
</dbReference>
<dbReference type="CDD" id="cd17546">
    <property type="entry name" value="REC_hyHK_CKI1_RcsC-like"/>
    <property type="match status" value="1"/>
</dbReference>
<evidence type="ECO:0000256" key="2">
    <source>
        <dbReference type="ARBA" id="ARBA00004370"/>
    </source>
</evidence>
<name>A0ABQ5VC47_9PROT</name>
<feature type="domain" description="Histidine kinase" evidence="9">
    <location>
        <begin position="295"/>
        <end position="518"/>
    </location>
</feature>
<dbReference type="CDD" id="cd06225">
    <property type="entry name" value="HAMP"/>
    <property type="match status" value="1"/>
</dbReference>
<dbReference type="InterPro" id="IPR036097">
    <property type="entry name" value="HisK_dim/P_sf"/>
</dbReference>
<evidence type="ECO:0000313" key="12">
    <source>
        <dbReference type="EMBL" id="GLQ25005.1"/>
    </source>
</evidence>
<evidence type="ECO:0000259" key="10">
    <source>
        <dbReference type="PROSITE" id="PS50110"/>
    </source>
</evidence>
<dbReference type="Gene3D" id="1.10.287.130">
    <property type="match status" value="1"/>
</dbReference>
<reference evidence="12" key="1">
    <citation type="journal article" date="2014" name="Int. J. Syst. Evol. Microbiol.">
        <title>Complete genome of a new Firmicutes species belonging to the dominant human colonic microbiota ('Ruminococcus bicirculans') reveals two chromosomes and a selective capacity to utilize plant glucans.</title>
        <authorList>
            <consortium name="NISC Comparative Sequencing Program"/>
            <person name="Wegmann U."/>
            <person name="Louis P."/>
            <person name="Goesmann A."/>
            <person name="Henrissat B."/>
            <person name="Duncan S.H."/>
            <person name="Flint H.J."/>
        </authorList>
    </citation>
    <scope>NUCLEOTIDE SEQUENCE</scope>
    <source>
        <strain evidence="12">NBRC 108219</strain>
    </source>
</reference>
<evidence type="ECO:0000256" key="1">
    <source>
        <dbReference type="ARBA" id="ARBA00000085"/>
    </source>
</evidence>
<proteinExistence type="predicted"/>
<dbReference type="InterPro" id="IPR003594">
    <property type="entry name" value="HATPase_dom"/>
</dbReference>
<feature type="modified residue" description="4-aspartylphosphate" evidence="7">
    <location>
        <position position="593"/>
    </location>
</feature>
<dbReference type="EC" id="2.7.13.3" evidence="3"/>
<dbReference type="PROSITE" id="PS50110">
    <property type="entry name" value="RESPONSE_REGULATORY"/>
    <property type="match status" value="2"/>
</dbReference>
<dbReference type="PANTHER" id="PTHR45339:SF5">
    <property type="entry name" value="HISTIDINE KINASE"/>
    <property type="match status" value="1"/>
</dbReference>
<keyword evidence="8" id="KW-0812">Transmembrane</keyword>
<feature type="modified residue" description="4-aspartylphosphate" evidence="7">
    <location>
        <position position="762"/>
    </location>
</feature>
<evidence type="ECO:0000256" key="5">
    <source>
        <dbReference type="ARBA" id="ARBA00022679"/>
    </source>
</evidence>
<dbReference type="InterPro" id="IPR003661">
    <property type="entry name" value="HisK_dim/P_dom"/>
</dbReference>
<gene>
    <name evidence="12" type="ORF">GCM10007853_28790</name>
</gene>
<comment type="subcellular location">
    <subcellularLocation>
        <location evidence="2">Membrane</location>
    </subcellularLocation>
</comment>
<feature type="domain" description="Response regulatory" evidence="10">
    <location>
        <begin position="538"/>
        <end position="660"/>
    </location>
</feature>
<dbReference type="InterPro" id="IPR005467">
    <property type="entry name" value="His_kinase_dom"/>
</dbReference>
<evidence type="ECO:0000256" key="4">
    <source>
        <dbReference type="ARBA" id="ARBA00022553"/>
    </source>
</evidence>
<evidence type="ECO:0000256" key="7">
    <source>
        <dbReference type="PROSITE-ProRule" id="PRU00169"/>
    </source>
</evidence>
<keyword evidence="8" id="KW-0472">Membrane</keyword>
<dbReference type="PRINTS" id="PR00344">
    <property type="entry name" value="BCTRLSENSOR"/>
</dbReference>
<evidence type="ECO:0000256" key="6">
    <source>
        <dbReference type="ARBA" id="ARBA00022777"/>
    </source>
</evidence>
<feature type="domain" description="Response regulatory" evidence="10">
    <location>
        <begin position="713"/>
        <end position="832"/>
    </location>
</feature>
<protein>
    <recommendedName>
        <fullName evidence="3">histidine kinase</fullName>
        <ecNumber evidence="3">2.7.13.3</ecNumber>
    </recommendedName>
</protein>
<dbReference type="SUPFAM" id="SSF47384">
    <property type="entry name" value="Homodimeric domain of signal transducing histidine kinase"/>
    <property type="match status" value="1"/>
</dbReference>
<dbReference type="Gene3D" id="6.10.340.10">
    <property type="match status" value="1"/>
</dbReference>
<keyword evidence="5" id="KW-0808">Transferase</keyword>
<dbReference type="Pfam" id="PF02518">
    <property type="entry name" value="HATPase_c"/>
    <property type="match status" value="1"/>
</dbReference>
<dbReference type="Gene3D" id="3.40.50.2300">
    <property type="match status" value="2"/>
</dbReference>
<comment type="catalytic activity">
    <reaction evidence="1">
        <text>ATP + protein L-histidine = ADP + protein N-phospho-L-histidine.</text>
        <dbReference type="EC" id="2.7.13.3"/>
    </reaction>
</comment>
<evidence type="ECO:0000313" key="13">
    <source>
        <dbReference type="Proteomes" id="UP001161391"/>
    </source>
</evidence>
<dbReference type="CDD" id="cd00082">
    <property type="entry name" value="HisKA"/>
    <property type="match status" value="1"/>
</dbReference>
<dbReference type="SMART" id="SM00448">
    <property type="entry name" value="REC"/>
    <property type="match status" value="2"/>
</dbReference>
<comment type="caution">
    <text evidence="12">The sequence shown here is derived from an EMBL/GenBank/DDBJ whole genome shotgun (WGS) entry which is preliminary data.</text>
</comment>
<dbReference type="PROSITE" id="PS50109">
    <property type="entry name" value="HIS_KIN"/>
    <property type="match status" value="1"/>
</dbReference>
<dbReference type="Pfam" id="PF00512">
    <property type="entry name" value="HisKA"/>
    <property type="match status" value="1"/>
</dbReference>
<dbReference type="InterPro" id="IPR036890">
    <property type="entry name" value="HATPase_C_sf"/>
</dbReference>
<evidence type="ECO:0000259" key="9">
    <source>
        <dbReference type="PROSITE" id="PS50109"/>
    </source>
</evidence>
<feature type="transmembrane region" description="Helical" evidence="8">
    <location>
        <begin position="6"/>
        <end position="28"/>
    </location>
</feature>
<dbReference type="SMART" id="SM00387">
    <property type="entry name" value="HATPase_c"/>
    <property type="match status" value="1"/>
</dbReference>
<sequence length="840" mass="92196">MSRLGLKYMAIIVALIVASIMTVSVIFFTQIDAVTKQTEQVSFDLVAEQYKAQDRKKVKDLSGQAAAKLEAPLLQYDFLGLEKWAKDFGEDEGVASLEIFDQSGVLISAGAFAERTRSVSFQNAIDQIARQPNALNLKQADNQVVATRLITYKGQLIGGFRLALPASDLSAAIADAEQVLADMRRASRRRLLLVMMCAIAIAIALAVMTASIAARHLTRPIKRLVVEADHISNENFGREVTTSRRDEIGDLYNAFQTMSLKLEQGRAAQRDANRNEIARLEAEQSSQAKSEFLANMSHEIRTPMNGMLGMVQLLSSTALTPSQKQQVDIIKRSGDALLTVINDVLEFSKLQSGELRIAKQPFNLRNTVEDVMALLGHTAREKDLELLGDMPVEVPEHLIGDEGRVRQILINLIGNALKFTETGYVKLTIRKMDPVLKSHCVRVSFEIEDTGIGIAKEKLDRVFNQFEQADNTTTRRFGGTGLGLSISQQLAKAMGGTISVKSELGQGSTFRFEIEVEDSSEGGVSVSEPTHRLSQKTPILVVDDLHASRDIISQQLRRIGAHPICVPDARTAISLMNRAQSDHGFRFPLVISDHAMPDMSGLDLVAAVRKTPALSDTRFVILTSACADKLVSGYAKNGVSIIIEKPFPTRRLTDVIFSQLSEVGLHELQDYTLTDRATQIQDTRNDPNFAMIQPVISNSEEPPAVKIDPSKLRILAADDNAINRMVLESMLKDQNVSLKMVENGQEAIAAFKAAHYDLVLMDVSMPVMNGPDAVGHIRVYEAEAGLAPCPIIAVTAHVLPHDRDRFLGAGMDDHLSKPLLQGALDAMIAKWTFNRSAEAA</sequence>
<dbReference type="Proteomes" id="UP001161391">
    <property type="component" value="Unassembled WGS sequence"/>
</dbReference>
<accession>A0ABQ5VC47</accession>
<reference evidence="12" key="2">
    <citation type="submission" date="2023-01" db="EMBL/GenBank/DDBJ databases">
        <title>Draft genome sequence of Algimonas ampicilliniresistens strain NBRC 108219.</title>
        <authorList>
            <person name="Sun Q."/>
            <person name="Mori K."/>
        </authorList>
    </citation>
    <scope>NUCLEOTIDE SEQUENCE</scope>
    <source>
        <strain evidence="12">NBRC 108219</strain>
    </source>
</reference>
<feature type="transmembrane region" description="Helical" evidence="8">
    <location>
        <begin position="191"/>
        <end position="214"/>
    </location>
</feature>
<dbReference type="InterPro" id="IPR003660">
    <property type="entry name" value="HAMP_dom"/>
</dbReference>
<keyword evidence="8" id="KW-1133">Transmembrane helix</keyword>
<organism evidence="12 13">
    <name type="scientific">Algimonas ampicilliniresistens</name>
    <dbReference type="NCBI Taxonomy" id="1298735"/>
    <lineage>
        <taxon>Bacteria</taxon>
        <taxon>Pseudomonadati</taxon>
        <taxon>Pseudomonadota</taxon>
        <taxon>Alphaproteobacteria</taxon>
        <taxon>Maricaulales</taxon>
        <taxon>Robiginitomaculaceae</taxon>
        <taxon>Algimonas</taxon>
    </lineage>
</organism>
<dbReference type="PANTHER" id="PTHR45339">
    <property type="entry name" value="HYBRID SIGNAL TRANSDUCTION HISTIDINE KINASE J"/>
    <property type="match status" value="1"/>
</dbReference>
<evidence type="ECO:0000256" key="8">
    <source>
        <dbReference type="SAM" id="Phobius"/>
    </source>
</evidence>
<dbReference type="SUPFAM" id="SSF52172">
    <property type="entry name" value="CheY-like"/>
    <property type="match status" value="2"/>
</dbReference>
<dbReference type="EMBL" id="BSNK01000002">
    <property type="protein sequence ID" value="GLQ25005.1"/>
    <property type="molecule type" value="Genomic_DNA"/>
</dbReference>
<keyword evidence="13" id="KW-1185">Reference proteome</keyword>
<dbReference type="SUPFAM" id="SSF55874">
    <property type="entry name" value="ATPase domain of HSP90 chaperone/DNA topoisomerase II/histidine kinase"/>
    <property type="match status" value="1"/>
</dbReference>
<feature type="domain" description="HAMP" evidence="11">
    <location>
        <begin position="215"/>
        <end position="267"/>
    </location>
</feature>
<evidence type="ECO:0000256" key="3">
    <source>
        <dbReference type="ARBA" id="ARBA00012438"/>
    </source>
</evidence>
<dbReference type="SMART" id="SM00304">
    <property type="entry name" value="HAMP"/>
    <property type="match status" value="1"/>
</dbReference>
<dbReference type="Pfam" id="PF00672">
    <property type="entry name" value="HAMP"/>
    <property type="match status" value="1"/>
</dbReference>
<dbReference type="CDD" id="cd16922">
    <property type="entry name" value="HATPase_EvgS-ArcB-TorS-like"/>
    <property type="match status" value="1"/>
</dbReference>
<dbReference type="InterPro" id="IPR011006">
    <property type="entry name" value="CheY-like_superfamily"/>
</dbReference>
<keyword evidence="4 7" id="KW-0597">Phosphoprotein</keyword>
<dbReference type="PROSITE" id="PS50885">
    <property type="entry name" value="HAMP"/>
    <property type="match status" value="1"/>
</dbReference>
<dbReference type="Pfam" id="PF00072">
    <property type="entry name" value="Response_reg"/>
    <property type="match status" value="2"/>
</dbReference>
<dbReference type="Gene3D" id="3.30.565.10">
    <property type="entry name" value="Histidine kinase-like ATPase, C-terminal domain"/>
    <property type="match status" value="1"/>
</dbReference>
<keyword evidence="6" id="KW-0418">Kinase</keyword>